<sequence length="79" mass="9227">MALRKWLECLDYLAKPDPVKCPNNNYCQRKFGGLNRKYHLKNHLLKECGVIINCQICSKQFGHLKSLRYHMGVAHLTIL</sequence>
<evidence type="ECO:0000313" key="3">
    <source>
        <dbReference type="EMBL" id="KAF0765417.1"/>
    </source>
</evidence>
<dbReference type="AlphaFoldDB" id="A0A6G0Z565"/>
<proteinExistence type="predicted"/>
<dbReference type="Proteomes" id="UP000478052">
    <property type="component" value="Unassembled WGS sequence"/>
</dbReference>
<evidence type="ECO:0000313" key="4">
    <source>
        <dbReference type="Proteomes" id="UP000478052"/>
    </source>
</evidence>
<accession>A0A6G0Z565</accession>
<name>A0A6G0Z565_APHCR</name>
<evidence type="ECO:0000259" key="2">
    <source>
        <dbReference type="PROSITE" id="PS50157"/>
    </source>
</evidence>
<dbReference type="InterPro" id="IPR013087">
    <property type="entry name" value="Znf_C2H2_type"/>
</dbReference>
<gene>
    <name evidence="3" type="ORF">FWK35_00007887</name>
</gene>
<keyword evidence="4" id="KW-1185">Reference proteome</keyword>
<organism evidence="3 4">
    <name type="scientific">Aphis craccivora</name>
    <name type="common">Cowpea aphid</name>
    <dbReference type="NCBI Taxonomy" id="307492"/>
    <lineage>
        <taxon>Eukaryota</taxon>
        <taxon>Metazoa</taxon>
        <taxon>Ecdysozoa</taxon>
        <taxon>Arthropoda</taxon>
        <taxon>Hexapoda</taxon>
        <taxon>Insecta</taxon>
        <taxon>Pterygota</taxon>
        <taxon>Neoptera</taxon>
        <taxon>Paraneoptera</taxon>
        <taxon>Hemiptera</taxon>
        <taxon>Sternorrhyncha</taxon>
        <taxon>Aphidomorpha</taxon>
        <taxon>Aphidoidea</taxon>
        <taxon>Aphididae</taxon>
        <taxon>Aphidini</taxon>
        <taxon>Aphis</taxon>
        <taxon>Aphis</taxon>
    </lineage>
</organism>
<comment type="caution">
    <text evidence="3">The sequence shown here is derived from an EMBL/GenBank/DDBJ whole genome shotgun (WGS) entry which is preliminary data.</text>
</comment>
<reference evidence="3 4" key="1">
    <citation type="submission" date="2019-08" db="EMBL/GenBank/DDBJ databases">
        <title>Whole genome of Aphis craccivora.</title>
        <authorList>
            <person name="Voronova N.V."/>
            <person name="Shulinski R.S."/>
            <person name="Bandarenka Y.V."/>
            <person name="Zhorov D.G."/>
            <person name="Warner D."/>
        </authorList>
    </citation>
    <scope>NUCLEOTIDE SEQUENCE [LARGE SCALE GENOMIC DNA]</scope>
    <source>
        <strain evidence="3">180601</strain>
        <tissue evidence="3">Whole Body</tissue>
    </source>
</reference>
<evidence type="ECO:0000256" key="1">
    <source>
        <dbReference type="PROSITE-ProRule" id="PRU00042"/>
    </source>
</evidence>
<dbReference type="PROSITE" id="PS00028">
    <property type="entry name" value="ZINC_FINGER_C2H2_1"/>
    <property type="match status" value="1"/>
</dbReference>
<dbReference type="EMBL" id="VUJU01001402">
    <property type="protein sequence ID" value="KAF0765417.1"/>
    <property type="molecule type" value="Genomic_DNA"/>
</dbReference>
<keyword evidence="1" id="KW-0479">Metal-binding</keyword>
<dbReference type="Gene3D" id="3.30.160.60">
    <property type="entry name" value="Classic Zinc Finger"/>
    <property type="match status" value="1"/>
</dbReference>
<keyword evidence="1" id="KW-0863">Zinc-finger</keyword>
<protein>
    <recommendedName>
        <fullName evidence="2">C2H2-type domain-containing protein</fullName>
    </recommendedName>
</protein>
<keyword evidence="1" id="KW-0862">Zinc</keyword>
<dbReference type="GO" id="GO:0008270">
    <property type="term" value="F:zinc ion binding"/>
    <property type="evidence" value="ECO:0007669"/>
    <property type="project" value="UniProtKB-KW"/>
</dbReference>
<dbReference type="PROSITE" id="PS50157">
    <property type="entry name" value="ZINC_FINGER_C2H2_2"/>
    <property type="match status" value="1"/>
</dbReference>
<feature type="domain" description="C2H2-type" evidence="2">
    <location>
        <begin position="52"/>
        <end position="75"/>
    </location>
</feature>